<evidence type="ECO:0000313" key="1">
    <source>
        <dbReference type="EMBL" id="KAK9012928.1"/>
    </source>
</evidence>
<proteinExistence type="predicted"/>
<accession>A0ABR2RJ24</accession>
<dbReference type="Proteomes" id="UP001396334">
    <property type="component" value="Unassembled WGS sequence"/>
</dbReference>
<keyword evidence="2" id="KW-1185">Reference proteome</keyword>
<comment type="caution">
    <text evidence="1">The sequence shown here is derived from an EMBL/GenBank/DDBJ whole genome shotgun (WGS) entry which is preliminary data.</text>
</comment>
<name>A0ABR2RJ24_9ROSI</name>
<sequence length="99" mass="11110">MLVNCRKVNLTLTLSGPIRLSEWANVYGLCIASQIQYINNVKSLQLMKGKSDVNIAAQEVGVVRTLQWTVVEPLGSGGRQVLLWWLRVEARADSKFPLR</sequence>
<organism evidence="1 2">
    <name type="scientific">Hibiscus sabdariffa</name>
    <name type="common">roselle</name>
    <dbReference type="NCBI Taxonomy" id="183260"/>
    <lineage>
        <taxon>Eukaryota</taxon>
        <taxon>Viridiplantae</taxon>
        <taxon>Streptophyta</taxon>
        <taxon>Embryophyta</taxon>
        <taxon>Tracheophyta</taxon>
        <taxon>Spermatophyta</taxon>
        <taxon>Magnoliopsida</taxon>
        <taxon>eudicotyledons</taxon>
        <taxon>Gunneridae</taxon>
        <taxon>Pentapetalae</taxon>
        <taxon>rosids</taxon>
        <taxon>malvids</taxon>
        <taxon>Malvales</taxon>
        <taxon>Malvaceae</taxon>
        <taxon>Malvoideae</taxon>
        <taxon>Hibiscus</taxon>
    </lineage>
</organism>
<gene>
    <name evidence="1" type="ORF">V6N11_040958</name>
</gene>
<protein>
    <submittedName>
        <fullName evidence="1">Uncharacterized protein</fullName>
    </submittedName>
</protein>
<evidence type="ECO:0000313" key="2">
    <source>
        <dbReference type="Proteomes" id="UP001396334"/>
    </source>
</evidence>
<dbReference type="EMBL" id="JBBPBN010000022">
    <property type="protein sequence ID" value="KAK9012928.1"/>
    <property type="molecule type" value="Genomic_DNA"/>
</dbReference>
<reference evidence="1 2" key="1">
    <citation type="journal article" date="2024" name="G3 (Bethesda)">
        <title>Genome assembly of Hibiscus sabdariffa L. provides insights into metabolisms of medicinal natural products.</title>
        <authorList>
            <person name="Kim T."/>
        </authorList>
    </citation>
    <scope>NUCLEOTIDE SEQUENCE [LARGE SCALE GENOMIC DNA]</scope>
    <source>
        <strain evidence="1">TK-2024</strain>
        <tissue evidence="1">Old leaves</tissue>
    </source>
</reference>